<keyword evidence="3" id="KW-1185">Reference proteome</keyword>
<dbReference type="Pfam" id="PF14013">
    <property type="entry name" value="MT0933_antitox"/>
    <property type="match status" value="1"/>
</dbReference>
<sequence length="68" mass="7439">MVDFNQAKNFIDQHDEQVDQALDKGGDTAKGRFAGHDEQIDQGVDKAQQFTGGRDTTAPEEQPPPLPS</sequence>
<gene>
    <name evidence="2" type="ORF">KDL28_06465</name>
</gene>
<proteinExistence type="predicted"/>
<evidence type="ECO:0000256" key="1">
    <source>
        <dbReference type="SAM" id="MobiDB-lite"/>
    </source>
</evidence>
<dbReference type="EMBL" id="JAGSOV010000012">
    <property type="protein sequence ID" value="MCO1654696.1"/>
    <property type="molecule type" value="Genomic_DNA"/>
</dbReference>
<reference evidence="2" key="1">
    <citation type="submission" date="2021-04" db="EMBL/GenBank/DDBJ databases">
        <title>Pseudonocardia sp. nov., isolated from sandy soil of mangrove forest.</title>
        <authorList>
            <person name="Zan Z."/>
            <person name="Huang R."/>
            <person name="Liu W."/>
        </authorList>
    </citation>
    <scope>NUCLEOTIDE SEQUENCE</scope>
    <source>
        <strain evidence="2">S2-4</strain>
    </source>
</reference>
<dbReference type="RefSeq" id="WP_252436319.1">
    <property type="nucleotide sequence ID" value="NZ_JAGSOV010000012.1"/>
</dbReference>
<dbReference type="InterPro" id="IPR028037">
    <property type="entry name" value="Antitoxin_Rv0909/MT0933"/>
</dbReference>
<evidence type="ECO:0000313" key="2">
    <source>
        <dbReference type="EMBL" id="MCO1654696.1"/>
    </source>
</evidence>
<feature type="compositionally biased region" description="Basic and acidic residues" evidence="1">
    <location>
        <begin position="11"/>
        <end position="39"/>
    </location>
</feature>
<accession>A0ABT0ZVD3</accession>
<name>A0ABT0ZVD3_9PSEU</name>
<dbReference type="Proteomes" id="UP001165283">
    <property type="component" value="Unassembled WGS sequence"/>
</dbReference>
<feature type="region of interest" description="Disordered" evidence="1">
    <location>
        <begin position="1"/>
        <end position="68"/>
    </location>
</feature>
<evidence type="ECO:0000313" key="3">
    <source>
        <dbReference type="Proteomes" id="UP001165283"/>
    </source>
</evidence>
<organism evidence="2 3">
    <name type="scientific">Pseudonocardia humida</name>
    <dbReference type="NCBI Taxonomy" id="2800819"/>
    <lineage>
        <taxon>Bacteria</taxon>
        <taxon>Bacillati</taxon>
        <taxon>Actinomycetota</taxon>
        <taxon>Actinomycetes</taxon>
        <taxon>Pseudonocardiales</taxon>
        <taxon>Pseudonocardiaceae</taxon>
        <taxon>Pseudonocardia</taxon>
    </lineage>
</organism>
<comment type="caution">
    <text evidence="2">The sequence shown here is derived from an EMBL/GenBank/DDBJ whole genome shotgun (WGS) entry which is preliminary data.</text>
</comment>
<protein>
    <submittedName>
        <fullName evidence="2">Antitoxin</fullName>
    </submittedName>
</protein>